<dbReference type="RefSeq" id="WP_207117443.1">
    <property type="nucleotide sequence ID" value="NZ_JAFLEQ010000001.1"/>
</dbReference>
<sequence>MADIESDKWYYNLDTGEVMQGKQIGWFDRMGPYDSKEEAENALEIAHQRAREADEYDREDDTWSDN</sequence>
<evidence type="ECO:0000313" key="2">
    <source>
        <dbReference type="EMBL" id="MBN9643024.1"/>
    </source>
</evidence>
<dbReference type="Proteomes" id="UP000664332">
    <property type="component" value="Unassembled WGS sequence"/>
</dbReference>
<reference evidence="2" key="1">
    <citation type="submission" date="2021-03" db="EMBL/GenBank/DDBJ databases">
        <authorList>
            <person name="Sun Q."/>
        </authorList>
    </citation>
    <scope>NUCLEOTIDE SEQUENCE</scope>
    <source>
        <strain evidence="2">CCM 8862</strain>
    </source>
</reference>
<feature type="compositionally biased region" description="Acidic residues" evidence="1">
    <location>
        <begin position="54"/>
        <end position="66"/>
    </location>
</feature>
<gene>
    <name evidence="2" type="ORF">JZY06_00030</name>
</gene>
<protein>
    <submittedName>
        <fullName evidence="2">SPOR domain-containing protein</fullName>
    </submittedName>
</protein>
<organism evidence="2 3">
    <name type="scientific">Corynebacterium mendelii</name>
    <dbReference type="NCBI Taxonomy" id="2765362"/>
    <lineage>
        <taxon>Bacteria</taxon>
        <taxon>Bacillati</taxon>
        <taxon>Actinomycetota</taxon>
        <taxon>Actinomycetes</taxon>
        <taxon>Mycobacteriales</taxon>
        <taxon>Corynebacteriaceae</taxon>
        <taxon>Corynebacterium</taxon>
    </lineage>
</organism>
<keyword evidence="3" id="KW-1185">Reference proteome</keyword>
<dbReference type="AlphaFoldDB" id="A0A939ISQ6"/>
<comment type="caution">
    <text evidence="2">The sequence shown here is derived from an EMBL/GenBank/DDBJ whole genome shotgun (WGS) entry which is preliminary data.</text>
</comment>
<evidence type="ECO:0000313" key="3">
    <source>
        <dbReference type="Proteomes" id="UP000664332"/>
    </source>
</evidence>
<name>A0A939ISQ6_9CORY</name>
<dbReference type="EMBL" id="JAFLEQ010000001">
    <property type="protein sequence ID" value="MBN9643024.1"/>
    <property type="molecule type" value="Genomic_DNA"/>
</dbReference>
<evidence type="ECO:0000256" key="1">
    <source>
        <dbReference type="SAM" id="MobiDB-lite"/>
    </source>
</evidence>
<feature type="region of interest" description="Disordered" evidence="1">
    <location>
        <begin position="46"/>
        <end position="66"/>
    </location>
</feature>
<proteinExistence type="predicted"/>
<accession>A0A939ISQ6</accession>